<keyword evidence="2" id="KW-0812">Transmembrane</keyword>
<keyword evidence="2" id="KW-1133">Transmembrane helix</keyword>
<feature type="transmembrane region" description="Helical" evidence="2">
    <location>
        <begin position="78"/>
        <end position="101"/>
    </location>
</feature>
<comment type="caution">
    <text evidence="3">The sequence shown here is derived from an EMBL/GenBank/DDBJ whole genome shotgun (WGS) entry which is preliminary data.</text>
</comment>
<dbReference type="Proteomes" id="UP001430356">
    <property type="component" value="Unassembled WGS sequence"/>
</dbReference>
<proteinExistence type="predicted"/>
<organism evidence="3 4">
    <name type="scientific">Novymonas esmeraldas</name>
    <dbReference type="NCBI Taxonomy" id="1808958"/>
    <lineage>
        <taxon>Eukaryota</taxon>
        <taxon>Discoba</taxon>
        <taxon>Euglenozoa</taxon>
        <taxon>Kinetoplastea</taxon>
        <taxon>Metakinetoplastina</taxon>
        <taxon>Trypanosomatida</taxon>
        <taxon>Trypanosomatidae</taxon>
        <taxon>Novymonas</taxon>
    </lineage>
</organism>
<sequence>MSSHAPRAGAASSTAATPPAASSSSSSSSADGAAAAAASARGAVGRVYTTSRTTRDPFLRDGTALRRFLRAYRTRLPFAARMFGIFAVGFAVGLVLEVFACKTHLYESVMMKKDSRRHEFDEFVVDLRQNVARWQREDVQRRQTPTSSS</sequence>
<protein>
    <submittedName>
        <fullName evidence="3">Uncharacterized protein</fullName>
    </submittedName>
</protein>
<keyword evidence="4" id="KW-1185">Reference proteome</keyword>
<feature type="region of interest" description="Disordered" evidence="1">
    <location>
        <begin position="1"/>
        <end position="30"/>
    </location>
</feature>
<reference evidence="3 4" key="1">
    <citation type="journal article" date="2021" name="MBio">
        <title>A New Model Trypanosomatid, Novymonas esmeraldas: Genomic Perception of Its 'Candidatus Pandoraea novymonadis' Endosymbiont.</title>
        <authorList>
            <person name="Zakharova A."/>
            <person name="Saura A."/>
            <person name="Butenko A."/>
            <person name="Podesvova L."/>
            <person name="Warmusova S."/>
            <person name="Kostygov A.Y."/>
            <person name="Nenarokova A."/>
            <person name="Lukes J."/>
            <person name="Opperdoes F.R."/>
            <person name="Yurchenko V."/>
        </authorList>
    </citation>
    <scope>NUCLEOTIDE SEQUENCE [LARGE SCALE GENOMIC DNA]</scope>
    <source>
        <strain evidence="3 4">E262AT.01</strain>
    </source>
</reference>
<dbReference type="AlphaFoldDB" id="A0AAW0EVX9"/>
<evidence type="ECO:0000256" key="1">
    <source>
        <dbReference type="SAM" id="MobiDB-lite"/>
    </source>
</evidence>
<name>A0AAW0EVX9_9TRYP</name>
<accession>A0AAW0EVX9</accession>
<evidence type="ECO:0000256" key="2">
    <source>
        <dbReference type="SAM" id="Phobius"/>
    </source>
</evidence>
<gene>
    <name evidence="3" type="ORF">NESM_000708600</name>
</gene>
<keyword evidence="2" id="KW-0472">Membrane</keyword>
<evidence type="ECO:0000313" key="4">
    <source>
        <dbReference type="Proteomes" id="UP001430356"/>
    </source>
</evidence>
<dbReference type="EMBL" id="JAECZO010000111">
    <property type="protein sequence ID" value="KAK7197584.1"/>
    <property type="molecule type" value="Genomic_DNA"/>
</dbReference>
<evidence type="ECO:0000313" key="3">
    <source>
        <dbReference type="EMBL" id="KAK7197584.1"/>
    </source>
</evidence>